<dbReference type="Proteomes" id="UP000276984">
    <property type="component" value="Chromosome"/>
</dbReference>
<dbReference type="RefSeq" id="WP_121482175.1">
    <property type="nucleotide sequence ID" value="NZ_CP032707.1"/>
</dbReference>
<keyword evidence="2" id="KW-1185">Reference proteome</keyword>
<protein>
    <submittedName>
        <fullName evidence="1">Uncharacterized protein</fullName>
    </submittedName>
</protein>
<proteinExistence type="predicted"/>
<sequence>MIEENFIRLYAHDFSQMAGRAEMGVDVDEAVARRVRDAEAHAKLMDQRKGKGHLSALVARIRDEAALFNGRVMRHGADPVEAAERRRAFLSNVADTLERLRSARSLETENKALA</sequence>
<accession>A0A494RF62</accession>
<name>A0A494RF62_9CAUL</name>
<dbReference type="AlphaFoldDB" id="A0A494RF62"/>
<evidence type="ECO:0000313" key="1">
    <source>
        <dbReference type="EMBL" id="AYG95027.1"/>
    </source>
</evidence>
<reference evidence="1 2" key="1">
    <citation type="submission" date="2018-10" db="EMBL/GenBank/DDBJ databases">
        <title>Complete genome sequence of Brevundimonas naejangsanensis BRV3.</title>
        <authorList>
            <person name="Berrios L."/>
            <person name="Ely B."/>
        </authorList>
    </citation>
    <scope>NUCLEOTIDE SEQUENCE [LARGE SCALE GENOMIC DNA]</scope>
    <source>
        <strain evidence="1 2">BRV3</strain>
    </source>
</reference>
<dbReference type="OrthoDB" id="7206105at2"/>
<organism evidence="1 2">
    <name type="scientific">Brevundimonas naejangsanensis</name>
    <dbReference type="NCBI Taxonomy" id="588932"/>
    <lineage>
        <taxon>Bacteria</taxon>
        <taxon>Pseudomonadati</taxon>
        <taxon>Pseudomonadota</taxon>
        <taxon>Alphaproteobacteria</taxon>
        <taxon>Caulobacterales</taxon>
        <taxon>Caulobacteraceae</taxon>
        <taxon>Brevundimonas</taxon>
    </lineage>
</organism>
<gene>
    <name evidence="1" type="ORF">D8I30_07415</name>
</gene>
<evidence type="ECO:0000313" key="2">
    <source>
        <dbReference type="Proteomes" id="UP000276984"/>
    </source>
</evidence>
<dbReference type="EMBL" id="CP032707">
    <property type="protein sequence ID" value="AYG95027.1"/>
    <property type="molecule type" value="Genomic_DNA"/>
</dbReference>